<comment type="caution">
    <text evidence="2">The sequence shown here is derived from an EMBL/GenBank/DDBJ whole genome shotgun (WGS) entry which is preliminary data.</text>
</comment>
<organism evidence="2 3">
    <name type="scientific">Palleronia caenipelagi</name>
    <dbReference type="NCBI Taxonomy" id="2489174"/>
    <lineage>
        <taxon>Bacteria</taxon>
        <taxon>Pseudomonadati</taxon>
        <taxon>Pseudomonadota</taxon>
        <taxon>Alphaproteobacteria</taxon>
        <taxon>Rhodobacterales</taxon>
        <taxon>Roseobacteraceae</taxon>
        <taxon>Palleronia</taxon>
    </lineage>
</organism>
<evidence type="ECO:0000313" key="2">
    <source>
        <dbReference type="EMBL" id="TRD14606.1"/>
    </source>
</evidence>
<name>A0A547PKF1_9RHOB</name>
<dbReference type="AlphaFoldDB" id="A0A547PKF1"/>
<dbReference type="OrthoDB" id="7742354at2"/>
<dbReference type="InterPro" id="IPR036844">
    <property type="entry name" value="Hint_dom_sf"/>
</dbReference>
<dbReference type="Pfam" id="PF13403">
    <property type="entry name" value="Hint_2"/>
    <property type="match status" value="1"/>
</dbReference>
<dbReference type="SUPFAM" id="SSF51294">
    <property type="entry name" value="Hedgehog/intein (Hint) domain"/>
    <property type="match status" value="1"/>
</dbReference>
<protein>
    <submittedName>
        <fullName evidence="2">Hint domain-containing protein</fullName>
    </submittedName>
</protein>
<accession>A0A547PKF1</accession>
<dbReference type="InterPro" id="IPR028992">
    <property type="entry name" value="Hedgehog/Intein_dom"/>
</dbReference>
<sequence>MAEISEFSYTGLAGEYVEIRLPTGEDPSPYAIEIYTKSGSVAALASTIPISSGTFSTDGTYDFYVIFTNLANGPRDAIALSENGVAIDFVAWGATGSVPISGGSLDGTSLTSIGTPLNSGSTTSLSKDPDGNWVEGTATPGSNVVFCFAGEVMLATPNGARRADGITPGTQLWTMDHGVQAVRWVGSRYVTAAEMRMNPNQRPVLIRTGALGPGVPERDLRVSRQHRMLIRSAIARRMTGDSEVLVPAIRLVGLPGIEIDMTDAPVEYIHLLFDRHELLLAEGALAESLLATAQTLAPVPARFRRDIERQNPEPDFGGPLMKEARPILEGKRVRRMVWRHQKNRIILQDLVSALRGKKLAQQL</sequence>
<evidence type="ECO:0000313" key="3">
    <source>
        <dbReference type="Proteomes" id="UP000318590"/>
    </source>
</evidence>
<reference evidence="2 3" key="1">
    <citation type="submission" date="2019-06" db="EMBL/GenBank/DDBJ databases">
        <title>Paenimaribius caenipelagi gen. nov., sp. nov., isolated from a tidal flat.</title>
        <authorList>
            <person name="Yoon J.-H."/>
        </authorList>
    </citation>
    <scope>NUCLEOTIDE SEQUENCE [LARGE SCALE GENOMIC DNA]</scope>
    <source>
        <strain evidence="2 3">JBTF-M29</strain>
    </source>
</reference>
<keyword evidence="3" id="KW-1185">Reference proteome</keyword>
<dbReference type="EMBL" id="VFSV01000069">
    <property type="protein sequence ID" value="TRD14606.1"/>
    <property type="molecule type" value="Genomic_DNA"/>
</dbReference>
<proteinExistence type="predicted"/>
<dbReference type="Proteomes" id="UP000318590">
    <property type="component" value="Unassembled WGS sequence"/>
</dbReference>
<evidence type="ECO:0000259" key="1">
    <source>
        <dbReference type="Pfam" id="PF13403"/>
    </source>
</evidence>
<gene>
    <name evidence="2" type="ORF">FEV53_18655</name>
</gene>
<feature type="domain" description="Hedgehog/Intein (Hint)" evidence="1">
    <location>
        <begin position="147"/>
        <end position="292"/>
    </location>
</feature>
<dbReference type="RefSeq" id="WP_142836209.1">
    <property type="nucleotide sequence ID" value="NZ_VFSV01000069.1"/>
</dbReference>